<dbReference type="Proteomes" id="UP000199412">
    <property type="component" value="Unassembled WGS sequence"/>
</dbReference>
<keyword evidence="4" id="KW-1185">Reference proteome</keyword>
<dbReference type="Pfam" id="PF13400">
    <property type="entry name" value="Tad"/>
    <property type="match status" value="1"/>
</dbReference>
<dbReference type="AlphaFoldDB" id="A0A1G7E5Y7"/>
<feature type="domain" description="Putative Flp pilus-assembly TadG-like N-terminal" evidence="2">
    <location>
        <begin position="22"/>
        <end position="67"/>
    </location>
</feature>
<dbReference type="InterPro" id="IPR028087">
    <property type="entry name" value="Tad_N"/>
</dbReference>
<evidence type="ECO:0000259" key="2">
    <source>
        <dbReference type="Pfam" id="PF13400"/>
    </source>
</evidence>
<sequence length="543" mass="59381">MRRYSPSWISTILSRLRRDTRGVTAVLVGLLMVPLCLMLGGAVDLGVAYYLKNRLGYAVDSAALAVGSTVQHEVDIEQRARDFVAANYPSDAIGTVHDVTVTDVNNVITVSAKATFQTFFMGIFSLDEITVAAEAEVIRAIRGLEVALVLDNTGSMRSSNNIGALRDASRDFVNILFGDEVTNPNLFISIVPYAASVNPGPEALGGDTTPPPPAWWPESTDPGYIEFRHNPDDGGPFADGQGWKGCVLERTGTDLLDDTPGGWEAWAWPPEPDHEDLWDDWPDVPPGPDQTEIVDYLSDHKAGSRYYTNDSNNYDLYNMAGSVTEGGVRYDPGTFQNNGAGPNLGCPGPILPLNNVKSIVLDTVDSLDAWHRGGTMADLGLAWGRRVLSPEPPFTEGEPWGKELWEKAIVMMTDGNNEYFKLTSNATNGNSTNNWYNRDNDRVRSDYSGIGWLSSDNPRIGTNNRGTANDIVDARMAVMCADLKAQGIIVYTVTFGNTNSTTEELYRNCATDPSKWFDSPSQADLRESFKAIAVELSNLRVSR</sequence>
<organism evidence="3 4">
    <name type="scientific">Rhodospira trueperi</name>
    <dbReference type="NCBI Taxonomy" id="69960"/>
    <lineage>
        <taxon>Bacteria</taxon>
        <taxon>Pseudomonadati</taxon>
        <taxon>Pseudomonadota</taxon>
        <taxon>Alphaproteobacteria</taxon>
        <taxon>Rhodospirillales</taxon>
        <taxon>Rhodospirillaceae</taxon>
        <taxon>Rhodospira</taxon>
    </lineage>
</organism>
<name>A0A1G7E5Y7_9PROT</name>
<dbReference type="RefSeq" id="WP_092786628.1">
    <property type="nucleotide sequence ID" value="NZ_FNAP01000008.1"/>
</dbReference>
<dbReference type="EMBL" id="FNAP01000008">
    <property type="protein sequence ID" value="SDE59154.1"/>
    <property type="molecule type" value="Genomic_DNA"/>
</dbReference>
<protein>
    <submittedName>
        <fullName evidence="3">Flp pilus assembly protein TadG</fullName>
    </submittedName>
</protein>
<proteinExistence type="predicted"/>
<evidence type="ECO:0000313" key="3">
    <source>
        <dbReference type="EMBL" id="SDE59154.1"/>
    </source>
</evidence>
<gene>
    <name evidence="3" type="ORF">SAMN05421720_108189</name>
</gene>
<evidence type="ECO:0000256" key="1">
    <source>
        <dbReference type="SAM" id="Phobius"/>
    </source>
</evidence>
<dbReference type="InterPro" id="IPR036465">
    <property type="entry name" value="vWFA_dom_sf"/>
</dbReference>
<dbReference type="STRING" id="69960.SAMN05421720_108189"/>
<accession>A0A1G7E5Y7</accession>
<keyword evidence="1" id="KW-0472">Membrane</keyword>
<feature type="transmembrane region" description="Helical" evidence="1">
    <location>
        <begin position="21"/>
        <end position="51"/>
    </location>
</feature>
<reference evidence="3 4" key="1">
    <citation type="submission" date="2016-10" db="EMBL/GenBank/DDBJ databases">
        <authorList>
            <person name="de Groot N.N."/>
        </authorList>
    </citation>
    <scope>NUCLEOTIDE SEQUENCE [LARGE SCALE GENOMIC DNA]</scope>
    <source>
        <strain evidence="3 4">ATCC 700224</strain>
    </source>
</reference>
<keyword evidence="1" id="KW-0812">Transmembrane</keyword>
<dbReference type="Gene3D" id="3.40.50.410">
    <property type="entry name" value="von Willebrand factor, type A domain"/>
    <property type="match status" value="1"/>
</dbReference>
<dbReference type="OrthoDB" id="7522752at2"/>
<keyword evidence="1" id="KW-1133">Transmembrane helix</keyword>
<evidence type="ECO:0000313" key="4">
    <source>
        <dbReference type="Proteomes" id="UP000199412"/>
    </source>
</evidence>
<dbReference type="SUPFAM" id="SSF53300">
    <property type="entry name" value="vWA-like"/>
    <property type="match status" value="1"/>
</dbReference>